<dbReference type="EMBL" id="CP021121">
    <property type="protein sequence ID" value="ARQ69454.1"/>
    <property type="molecule type" value="Genomic_DNA"/>
</dbReference>
<gene>
    <name evidence="1" type="ORF">CAG99_11755</name>
</gene>
<sequence length="78" mass="8511">MADTITIRSDAETEHAVDVLTRDGGSRSAAIRQAVLEAAQRRERAAAMRRAALRLPLGEPDGIDVAAEISRERGEERQ</sequence>
<reference evidence="1 2" key="1">
    <citation type="submission" date="2017-05" db="EMBL/GenBank/DDBJ databases">
        <title>Complete genome sequence of Streptomyces sp. SCSIO 03032 revealed the diverse biosynthetic pathways for its bioactive secondary metabolites.</title>
        <authorList>
            <person name="Ma L."/>
            <person name="Zhu Y."/>
            <person name="Zhang W."/>
            <person name="Zhang G."/>
            <person name="Tian X."/>
            <person name="Zhang S."/>
            <person name="Zhang C."/>
        </authorList>
    </citation>
    <scope>NUCLEOTIDE SEQUENCE [LARGE SCALE GENOMIC DNA]</scope>
    <source>
        <strain evidence="1 2">SCSIO 03032</strain>
    </source>
</reference>
<dbReference type="KEGG" id="smao:CAG99_11755"/>
<name>A0A1W7CXB3_9ACTN</name>
<keyword evidence="2" id="KW-1185">Reference proteome</keyword>
<dbReference type="OrthoDB" id="4253708at2"/>
<proteinExistence type="predicted"/>
<evidence type="ECO:0000313" key="1">
    <source>
        <dbReference type="EMBL" id="ARQ69454.1"/>
    </source>
</evidence>
<accession>A0A1W7CXB3</accession>
<dbReference type="Proteomes" id="UP000194218">
    <property type="component" value="Chromosome"/>
</dbReference>
<organism evidence="1 2">
    <name type="scientific">Streptomyces marincola</name>
    <dbReference type="NCBI Taxonomy" id="2878388"/>
    <lineage>
        <taxon>Bacteria</taxon>
        <taxon>Bacillati</taxon>
        <taxon>Actinomycetota</taxon>
        <taxon>Actinomycetes</taxon>
        <taxon>Kitasatosporales</taxon>
        <taxon>Streptomycetaceae</taxon>
        <taxon>Streptomyces</taxon>
    </lineage>
</organism>
<dbReference type="AlphaFoldDB" id="A0A1W7CXB3"/>
<protein>
    <submittedName>
        <fullName evidence="1">Uncharacterized protein</fullName>
    </submittedName>
</protein>
<evidence type="ECO:0000313" key="2">
    <source>
        <dbReference type="Proteomes" id="UP000194218"/>
    </source>
</evidence>
<dbReference type="RefSeq" id="WP_086159257.1">
    <property type="nucleotide sequence ID" value="NZ_CP021121.1"/>
</dbReference>